<evidence type="ECO:0000256" key="10">
    <source>
        <dbReference type="PIRSR" id="PIRSR601681-50"/>
    </source>
</evidence>
<evidence type="ECO:0000256" key="9">
    <source>
        <dbReference type="ARBA" id="ARBA00023224"/>
    </source>
</evidence>
<evidence type="ECO:0000256" key="8">
    <source>
        <dbReference type="ARBA" id="ARBA00023170"/>
    </source>
</evidence>
<keyword evidence="9 11" id="KW-0807">Transducer</keyword>
<dbReference type="PROSITE" id="PS00237">
    <property type="entry name" value="G_PROTEIN_RECEP_F1_1"/>
    <property type="match status" value="1"/>
</dbReference>
<comment type="subcellular location">
    <subcellularLocation>
        <location evidence="1">Cell membrane</location>
        <topology evidence="1">Multi-pass membrane protein</topology>
    </subcellularLocation>
</comment>
<dbReference type="InterPro" id="IPR000276">
    <property type="entry name" value="GPCR_Rhodpsn"/>
</dbReference>
<keyword evidence="4 12" id="KW-1133">Transmembrane helix</keyword>
<dbReference type="GO" id="GO:0004995">
    <property type="term" value="F:tachykinin receptor activity"/>
    <property type="evidence" value="ECO:0007669"/>
    <property type="project" value="InterPro"/>
</dbReference>
<dbReference type="PRINTS" id="PR00237">
    <property type="entry name" value="GPCRRHODOPSN"/>
</dbReference>
<evidence type="ECO:0000313" key="15">
    <source>
        <dbReference type="Proteomes" id="UP000007875"/>
    </source>
</evidence>
<dbReference type="HOGENOM" id="CLU_009579_6_1_1"/>
<reference evidence="14" key="3">
    <citation type="submission" date="2025-09" db="UniProtKB">
        <authorList>
            <consortium name="Ensembl"/>
        </authorList>
    </citation>
    <scope>IDENTIFICATION</scope>
</reference>
<keyword evidence="7" id="KW-0449">Lipoprotein</keyword>
<feature type="transmembrane region" description="Helical" evidence="12">
    <location>
        <begin position="233"/>
        <end position="253"/>
    </location>
</feature>
<comment type="similarity">
    <text evidence="11">Belongs to the G-protein coupled receptor 1 family.</text>
</comment>
<evidence type="ECO:0000256" key="2">
    <source>
        <dbReference type="ARBA" id="ARBA00022475"/>
    </source>
</evidence>
<keyword evidence="2" id="KW-1003">Cell membrane</keyword>
<protein>
    <recommendedName>
        <fullName evidence="13">G-protein coupled receptors family 1 profile domain-containing protein</fullName>
    </recommendedName>
</protein>
<name>H2ZFB2_CIOSA</name>
<keyword evidence="7" id="KW-0564">Palmitate</keyword>
<keyword evidence="8 11" id="KW-0675">Receptor</keyword>
<evidence type="ECO:0000313" key="14">
    <source>
        <dbReference type="Ensembl" id="ENSCSAVP00000016278.1"/>
    </source>
</evidence>
<keyword evidence="3 11" id="KW-0812">Transmembrane</keyword>
<organism evidence="14 15">
    <name type="scientific">Ciona savignyi</name>
    <name type="common">Pacific transparent sea squirt</name>
    <dbReference type="NCBI Taxonomy" id="51511"/>
    <lineage>
        <taxon>Eukaryota</taxon>
        <taxon>Metazoa</taxon>
        <taxon>Chordata</taxon>
        <taxon>Tunicata</taxon>
        <taxon>Ascidiacea</taxon>
        <taxon>Phlebobranchia</taxon>
        <taxon>Cionidae</taxon>
        <taxon>Ciona</taxon>
    </lineage>
</organism>
<feature type="disulfide bond" evidence="10">
    <location>
        <begin position="43"/>
        <end position="120"/>
    </location>
</feature>
<keyword evidence="5 11" id="KW-0297">G-protein coupled receptor</keyword>
<feature type="transmembrane region" description="Helical" evidence="12">
    <location>
        <begin position="134"/>
        <end position="159"/>
    </location>
</feature>
<evidence type="ECO:0000256" key="6">
    <source>
        <dbReference type="ARBA" id="ARBA00023136"/>
    </source>
</evidence>
<dbReference type="AlphaFoldDB" id="H2ZFB2"/>
<dbReference type="GO" id="GO:0005886">
    <property type="term" value="C:plasma membrane"/>
    <property type="evidence" value="ECO:0007669"/>
    <property type="project" value="UniProtKB-SubCell"/>
</dbReference>
<dbReference type="InterPro" id="IPR017452">
    <property type="entry name" value="GPCR_Rhodpsn_7TM"/>
</dbReference>
<dbReference type="Gene3D" id="1.20.1070.10">
    <property type="entry name" value="Rhodopsin 7-helix transmembrane proteins"/>
    <property type="match status" value="1"/>
</dbReference>
<keyword evidence="10" id="KW-1015">Disulfide bond</keyword>
<accession>H2ZFB2</accession>
<feature type="transmembrane region" description="Helical" evidence="12">
    <location>
        <begin position="87"/>
        <end position="109"/>
    </location>
</feature>
<dbReference type="GeneTree" id="ENSGT00940000154336"/>
<evidence type="ECO:0000256" key="1">
    <source>
        <dbReference type="ARBA" id="ARBA00004651"/>
    </source>
</evidence>
<sequence>MQTVTNFFLASTAFADSNVIAFNTVFNFTYALNNDWYFGKGFCHFINLLPIAAVLSSILSITVISLDRFMVIMYPLRKRTSKKTAKATIAGIWIFSLLVAFPQCFFATVSTEPNDSRTTCRIKWPDGNSGRMRLGYQISIMVISYFLPLIILAVSYVAMGLRLCGSNQQVGHQNETQLRRIANNKKVIKISMSHTTTATLNITNNLTISWLSCNLTITGYYNAWRSHTFLFQAVRMMMVVVVVFAICWCPYHLFFLADYIISDSYHWKQIQQVYLAVFWVAMSSSMYNPFIYCWNNSRW</sequence>
<evidence type="ECO:0000256" key="7">
    <source>
        <dbReference type="ARBA" id="ARBA00023139"/>
    </source>
</evidence>
<dbReference type="Proteomes" id="UP000007875">
    <property type="component" value="Unassembled WGS sequence"/>
</dbReference>
<dbReference type="Pfam" id="PF00001">
    <property type="entry name" value="7tm_1"/>
    <property type="match status" value="1"/>
</dbReference>
<evidence type="ECO:0000256" key="3">
    <source>
        <dbReference type="ARBA" id="ARBA00022692"/>
    </source>
</evidence>
<dbReference type="Ensembl" id="ENSCSAVT00000016459.1">
    <property type="protein sequence ID" value="ENSCSAVP00000016278.1"/>
    <property type="gene ID" value="ENSCSAVG00000009578.1"/>
</dbReference>
<proteinExistence type="inferred from homology"/>
<reference evidence="14" key="2">
    <citation type="submission" date="2025-08" db="UniProtKB">
        <authorList>
            <consortium name="Ensembl"/>
        </authorList>
    </citation>
    <scope>IDENTIFICATION</scope>
</reference>
<evidence type="ECO:0000259" key="13">
    <source>
        <dbReference type="PROSITE" id="PS50262"/>
    </source>
</evidence>
<feature type="transmembrane region" description="Helical" evidence="12">
    <location>
        <begin position="45"/>
        <end position="66"/>
    </location>
</feature>
<evidence type="ECO:0000256" key="4">
    <source>
        <dbReference type="ARBA" id="ARBA00022989"/>
    </source>
</evidence>
<dbReference type="PROSITE" id="PS50262">
    <property type="entry name" value="G_PROTEIN_RECEP_F1_2"/>
    <property type="match status" value="1"/>
</dbReference>
<reference evidence="15" key="1">
    <citation type="submission" date="2003-08" db="EMBL/GenBank/DDBJ databases">
        <authorList>
            <person name="Birren B."/>
            <person name="Nusbaum C."/>
            <person name="Abebe A."/>
            <person name="Abouelleil A."/>
            <person name="Adekoya E."/>
            <person name="Ait-zahra M."/>
            <person name="Allen N."/>
            <person name="Allen T."/>
            <person name="An P."/>
            <person name="Anderson M."/>
            <person name="Anderson S."/>
            <person name="Arachchi H."/>
            <person name="Armbruster J."/>
            <person name="Bachantsang P."/>
            <person name="Baldwin J."/>
            <person name="Barry A."/>
            <person name="Bayul T."/>
            <person name="Blitshsteyn B."/>
            <person name="Bloom T."/>
            <person name="Blye J."/>
            <person name="Boguslavskiy L."/>
            <person name="Borowsky M."/>
            <person name="Boukhgalter B."/>
            <person name="Brunache A."/>
            <person name="Butler J."/>
            <person name="Calixte N."/>
            <person name="Calvo S."/>
            <person name="Camarata J."/>
            <person name="Campo K."/>
            <person name="Chang J."/>
            <person name="Cheshatsang Y."/>
            <person name="Citroen M."/>
            <person name="Collymore A."/>
            <person name="Considine T."/>
            <person name="Cook A."/>
            <person name="Cooke P."/>
            <person name="Corum B."/>
            <person name="Cuomo C."/>
            <person name="David R."/>
            <person name="Dawoe T."/>
            <person name="Degray S."/>
            <person name="Dodge S."/>
            <person name="Dooley K."/>
            <person name="Dorje P."/>
            <person name="Dorjee K."/>
            <person name="Dorris L."/>
            <person name="Duffey N."/>
            <person name="Dupes A."/>
            <person name="Elkins T."/>
            <person name="Engels R."/>
            <person name="Erickson J."/>
            <person name="Farina A."/>
            <person name="Faro S."/>
            <person name="Ferreira P."/>
            <person name="Fischer H."/>
            <person name="Fitzgerald M."/>
            <person name="Foley K."/>
            <person name="Gage D."/>
            <person name="Galagan J."/>
            <person name="Gearin G."/>
            <person name="Gnerre S."/>
            <person name="Gnirke A."/>
            <person name="Goyette A."/>
            <person name="Graham J."/>
            <person name="Grandbois E."/>
            <person name="Gyaltsen K."/>
            <person name="Hafez N."/>
            <person name="Hagopian D."/>
            <person name="Hagos B."/>
            <person name="Hall J."/>
            <person name="Hatcher B."/>
            <person name="Heller A."/>
            <person name="Higgins H."/>
            <person name="Honan T."/>
            <person name="Horn A."/>
            <person name="Houde N."/>
            <person name="Hughes L."/>
            <person name="Hulme W."/>
            <person name="Husby E."/>
            <person name="Iliev I."/>
            <person name="Jaffe D."/>
            <person name="Jones C."/>
            <person name="Kamal M."/>
            <person name="Kamat A."/>
            <person name="Kamvysselis M."/>
            <person name="Karlsson E."/>
            <person name="Kells C."/>
            <person name="Kieu A."/>
            <person name="Kisner P."/>
            <person name="Kodira C."/>
            <person name="Kulbokas E."/>
            <person name="Labutti K."/>
            <person name="Lama D."/>
            <person name="Landers T."/>
            <person name="Leger J."/>
            <person name="Levine S."/>
            <person name="Lewis D."/>
            <person name="Lewis T."/>
            <person name="Lindblad-toh K."/>
            <person name="Liu X."/>
            <person name="Lokyitsang T."/>
            <person name="Lokyitsang Y."/>
            <person name="Lucien O."/>
            <person name="Lui A."/>
            <person name="Ma L.J."/>
            <person name="Mabbitt R."/>
            <person name="Macdonald J."/>
            <person name="Maclean C."/>
            <person name="Major J."/>
            <person name="Manning J."/>
            <person name="Marabella R."/>
            <person name="Maru K."/>
            <person name="Matthews C."/>
            <person name="Mauceli E."/>
            <person name="Mccarthy M."/>
            <person name="Mcdonough S."/>
            <person name="Mcghee T."/>
            <person name="Meldrim J."/>
            <person name="Meneus L."/>
            <person name="Mesirov J."/>
            <person name="Mihalev A."/>
            <person name="Mihova T."/>
            <person name="Mikkelsen T."/>
            <person name="Mlenga V."/>
            <person name="Moru K."/>
            <person name="Mozes J."/>
            <person name="Mulrain L."/>
            <person name="Munson G."/>
            <person name="Naylor J."/>
            <person name="Newes C."/>
            <person name="Nguyen C."/>
            <person name="Nguyen N."/>
            <person name="Nguyen T."/>
            <person name="Nicol R."/>
            <person name="Nielsen C."/>
            <person name="Nizzari M."/>
            <person name="Norbu C."/>
            <person name="Norbu N."/>
            <person name="O'donnell P."/>
            <person name="Okoawo O."/>
            <person name="O'leary S."/>
            <person name="Omotosho B."/>
            <person name="O'neill K."/>
            <person name="Osman S."/>
            <person name="Parker S."/>
            <person name="Perrin D."/>
            <person name="Phunkhang P."/>
            <person name="Piqani B."/>
            <person name="Purcell S."/>
            <person name="Rachupka T."/>
            <person name="Ramasamy U."/>
            <person name="Rameau R."/>
            <person name="Ray V."/>
            <person name="Raymond C."/>
            <person name="Retta R."/>
            <person name="Richardson S."/>
            <person name="Rise C."/>
            <person name="Rodriguez J."/>
            <person name="Rogers J."/>
            <person name="Rogov P."/>
            <person name="Rutman M."/>
            <person name="Schupbach R."/>
            <person name="Seaman C."/>
            <person name="Settipalli S."/>
            <person name="Sharpe T."/>
            <person name="Sheridan J."/>
            <person name="Sherpa N."/>
            <person name="Shi J."/>
            <person name="Smirnov S."/>
            <person name="Smith C."/>
            <person name="Sougnez C."/>
            <person name="Spencer B."/>
            <person name="Stalker J."/>
            <person name="Stange-thomann N."/>
            <person name="Stavropoulos S."/>
            <person name="Stetson K."/>
            <person name="Stone C."/>
            <person name="Stone S."/>
            <person name="Stubbs M."/>
            <person name="Talamas J."/>
            <person name="Tchuinga P."/>
            <person name="Tenzing P."/>
            <person name="Tesfaye S."/>
            <person name="Theodore J."/>
            <person name="Thoulutsang Y."/>
            <person name="Topham K."/>
            <person name="Towey S."/>
            <person name="Tsamla T."/>
            <person name="Tsomo N."/>
            <person name="Vallee D."/>
            <person name="Vassiliev H."/>
            <person name="Venkataraman V."/>
            <person name="Vinson J."/>
            <person name="Vo A."/>
            <person name="Wade C."/>
            <person name="Wang S."/>
            <person name="Wangchuk T."/>
            <person name="Wangdi T."/>
            <person name="Whittaker C."/>
            <person name="Wilkinson J."/>
            <person name="Wu Y."/>
            <person name="Wyman D."/>
            <person name="Yadav S."/>
            <person name="Yang S."/>
            <person name="Yang X."/>
            <person name="Yeager S."/>
            <person name="Yee E."/>
            <person name="Young G."/>
            <person name="Zainoun J."/>
            <person name="Zembeck L."/>
            <person name="Zimmer A."/>
            <person name="Zody M."/>
            <person name="Lander E."/>
        </authorList>
    </citation>
    <scope>NUCLEOTIDE SEQUENCE [LARGE SCALE GENOMIC DNA]</scope>
</reference>
<evidence type="ECO:0000256" key="12">
    <source>
        <dbReference type="SAM" id="Phobius"/>
    </source>
</evidence>
<evidence type="ECO:0000256" key="11">
    <source>
        <dbReference type="RuleBase" id="RU000688"/>
    </source>
</evidence>
<dbReference type="InterPro" id="IPR001681">
    <property type="entry name" value="Neurokn_rcpt"/>
</dbReference>
<keyword evidence="6 12" id="KW-0472">Membrane</keyword>
<dbReference type="SUPFAM" id="SSF81321">
    <property type="entry name" value="Family A G protein-coupled receptor-like"/>
    <property type="match status" value="1"/>
</dbReference>
<feature type="transmembrane region" description="Helical" evidence="12">
    <location>
        <begin position="273"/>
        <end position="294"/>
    </location>
</feature>
<keyword evidence="15" id="KW-1185">Reference proteome</keyword>
<dbReference type="PANTHER" id="PTHR46925">
    <property type="entry name" value="G-PROTEIN COUPLED RECEPTOR TKR-1-RELATED"/>
    <property type="match status" value="1"/>
</dbReference>
<dbReference type="PANTHER" id="PTHR46925:SF2">
    <property type="entry name" value="G-PROTEIN COUPLED RECEPTOR TKR-1-RELATED"/>
    <property type="match status" value="1"/>
</dbReference>
<feature type="domain" description="G-protein coupled receptors family 1 profile" evidence="13">
    <location>
        <begin position="1"/>
        <end position="292"/>
    </location>
</feature>
<evidence type="ECO:0000256" key="5">
    <source>
        <dbReference type="ARBA" id="ARBA00023040"/>
    </source>
</evidence>